<evidence type="ECO:0000256" key="1">
    <source>
        <dbReference type="ARBA" id="ARBA00004651"/>
    </source>
</evidence>
<dbReference type="InterPro" id="IPR004485">
    <property type="entry name" value="Cobalamin_biosynth_CobD/CbiB"/>
</dbReference>
<comment type="similarity">
    <text evidence="3 9">Belongs to the CobD/CbiB family.</text>
</comment>
<keyword evidence="6 9" id="KW-0812">Transmembrane</keyword>
<comment type="subcellular location">
    <subcellularLocation>
        <location evidence="1 9">Cell membrane</location>
        <topology evidence="1 9">Multi-pass membrane protein</topology>
    </subcellularLocation>
</comment>
<dbReference type="EMBL" id="FNIN01000013">
    <property type="protein sequence ID" value="SDN96528.1"/>
    <property type="molecule type" value="Genomic_DNA"/>
</dbReference>
<feature type="transmembrane region" description="Helical" evidence="9">
    <location>
        <begin position="199"/>
        <end position="217"/>
    </location>
</feature>
<sequence length="314" mass="36119">MLEYMTYVIIACILDLFLKDPVCWPHPVVGIGKIIGWLEGFFLKFNKYPYFLGFSSVISLSVLIYYGVKFLISIPRVGWIFFIYLGFAGLAFGSLLREGKKVFNAILREDLEDAREKLGYLVSRDTSKMDFLEVKKALIETMSENFNDGFLAPWFYFLIGGPSWLWVYKVVSTFDSMWGYKVKHYHKLGFFAAKLDDCLAYFPARFSAFVFWLVGIINENYFSLKVVQKEASQLQSPNAGWPMSAMAYLLGIELGGKNIYFDKIVNKPLLGVKGVYPQNIHLERMFAFLNFAWGITIVFSLLILSSVILIFHYC</sequence>
<gene>
    <name evidence="9" type="primary">cobD</name>
    <name evidence="10" type="ORF">SAMN04488516_11344</name>
</gene>
<keyword evidence="11" id="KW-1185">Reference proteome</keyword>
<keyword evidence="4 9" id="KW-1003">Cell membrane</keyword>
<evidence type="ECO:0000313" key="11">
    <source>
        <dbReference type="Proteomes" id="UP000199602"/>
    </source>
</evidence>
<dbReference type="GO" id="GO:0005886">
    <property type="term" value="C:plasma membrane"/>
    <property type="evidence" value="ECO:0007669"/>
    <property type="project" value="UniProtKB-SubCell"/>
</dbReference>
<dbReference type="Proteomes" id="UP000199602">
    <property type="component" value="Unassembled WGS sequence"/>
</dbReference>
<feature type="transmembrane region" description="Helical" evidence="9">
    <location>
        <begin position="154"/>
        <end position="178"/>
    </location>
</feature>
<evidence type="ECO:0000256" key="2">
    <source>
        <dbReference type="ARBA" id="ARBA00004953"/>
    </source>
</evidence>
<dbReference type="OrthoDB" id="9811967at2"/>
<dbReference type="GO" id="GO:0009236">
    <property type="term" value="P:cobalamin biosynthetic process"/>
    <property type="evidence" value="ECO:0007669"/>
    <property type="project" value="UniProtKB-UniRule"/>
</dbReference>
<keyword evidence="8 9" id="KW-0472">Membrane</keyword>
<dbReference type="AlphaFoldDB" id="A0A1H0FPA7"/>
<evidence type="ECO:0000313" key="10">
    <source>
        <dbReference type="EMBL" id="SDN96528.1"/>
    </source>
</evidence>
<dbReference type="GO" id="GO:0015420">
    <property type="term" value="F:ABC-type vitamin B12 transporter activity"/>
    <property type="evidence" value="ECO:0007669"/>
    <property type="project" value="UniProtKB-UniRule"/>
</dbReference>
<protein>
    <recommendedName>
        <fullName evidence="9">Cobalamin biosynthesis protein CobD</fullName>
    </recommendedName>
</protein>
<accession>A0A1H0FPA7</accession>
<evidence type="ECO:0000256" key="5">
    <source>
        <dbReference type="ARBA" id="ARBA00022573"/>
    </source>
</evidence>
<comment type="pathway">
    <text evidence="2 9">Cofactor biosynthesis; adenosylcobalamin biosynthesis.</text>
</comment>
<feature type="transmembrane region" description="Helical" evidence="9">
    <location>
        <begin position="291"/>
        <end position="311"/>
    </location>
</feature>
<dbReference type="UniPathway" id="UPA00148"/>
<name>A0A1H0FPA7_9BACT</name>
<evidence type="ECO:0000256" key="7">
    <source>
        <dbReference type="ARBA" id="ARBA00022989"/>
    </source>
</evidence>
<dbReference type="GO" id="GO:0048472">
    <property type="term" value="F:threonine-phosphate decarboxylase activity"/>
    <property type="evidence" value="ECO:0007669"/>
    <property type="project" value="InterPro"/>
</dbReference>
<evidence type="ECO:0000256" key="4">
    <source>
        <dbReference type="ARBA" id="ARBA00022475"/>
    </source>
</evidence>
<dbReference type="STRING" id="206665.SAMN04488516_11344"/>
<reference evidence="10 11" key="1">
    <citation type="submission" date="2016-10" db="EMBL/GenBank/DDBJ databases">
        <authorList>
            <person name="de Groot N.N."/>
        </authorList>
    </citation>
    <scope>NUCLEOTIDE SEQUENCE [LARGE SCALE GENOMIC DNA]</scope>
    <source>
        <strain evidence="10 11">DSM 15269</strain>
    </source>
</reference>
<dbReference type="RefSeq" id="WP_092066229.1">
    <property type="nucleotide sequence ID" value="NZ_FNIN01000013.1"/>
</dbReference>
<keyword evidence="7 9" id="KW-1133">Transmembrane helix</keyword>
<keyword evidence="5 9" id="KW-0169">Cobalamin biosynthesis</keyword>
<dbReference type="NCBIfam" id="TIGR00380">
    <property type="entry name" value="cobal_cbiB"/>
    <property type="match status" value="1"/>
</dbReference>
<feature type="transmembrane region" description="Helical" evidence="9">
    <location>
        <begin position="48"/>
        <end position="68"/>
    </location>
</feature>
<evidence type="ECO:0000256" key="3">
    <source>
        <dbReference type="ARBA" id="ARBA00006263"/>
    </source>
</evidence>
<dbReference type="HAMAP" id="MF_00024">
    <property type="entry name" value="CobD_CbiB"/>
    <property type="match status" value="1"/>
</dbReference>
<dbReference type="PANTHER" id="PTHR34308:SF1">
    <property type="entry name" value="COBALAMIN BIOSYNTHESIS PROTEIN CBIB"/>
    <property type="match status" value="1"/>
</dbReference>
<proteinExistence type="inferred from homology"/>
<comment type="function">
    <text evidence="9">Converts cobyric acid to cobinamide by the addition of aminopropanol on the F carboxylic group.</text>
</comment>
<evidence type="ECO:0000256" key="8">
    <source>
        <dbReference type="ARBA" id="ARBA00023136"/>
    </source>
</evidence>
<evidence type="ECO:0000256" key="9">
    <source>
        <dbReference type="HAMAP-Rule" id="MF_00024"/>
    </source>
</evidence>
<dbReference type="PANTHER" id="PTHR34308">
    <property type="entry name" value="COBALAMIN BIOSYNTHESIS PROTEIN CBIB"/>
    <property type="match status" value="1"/>
</dbReference>
<dbReference type="Pfam" id="PF03186">
    <property type="entry name" value="CobD_Cbib"/>
    <property type="match status" value="1"/>
</dbReference>
<organism evidence="10 11">
    <name type="scientific">Desulfonauticus submarinus</name>
    <dbReference type="NCBI Taxonomy" id="206665"/>
    <lineage>
        <taxon>Bacteria</taxon>
        <taxon>Pseudomonadati</taxon>
        <taxon>Thermodesulfobacteriota</taxon>
        <taxon>Desulfovibrionia</taxon>
        <taxon>Desulfovibrionales</taxon>
        <taxon>Desulfonauticaceae</taxon>
        <taxon>Desulfonauticus</taxon>
    </lineage>
</organism>
<feature type="transmembrane region" description="Helical" evidence="9">
    <location>
        <begin position="77"/>
        <end position="96"/>
    </location>
</feature>
<evidence type="ECO:0000256" key="6">
    <source>
        <dbReference type="ARBA" id="ARBA00022692"/>
    </source>
</evidence>